<gene>
    <name evidence="2" type="ORF">FHG66_08855</name>
</gene>
<dbReference type="InterPro" id="IPR002477">
    <property type="entry name" value="Peptidoglycan-bd-like"/>
</dbReference>
<evidence type="ECO:0000313" key="3">
    <source>
        <dbReference type="Proteomes" id="UP000305887"/>
    </source>
</evidence>
<dbReference type="OrthoDB" id="6810892at2"/>
<dbReference type="Gene3D" id="2.40.10.10">
    <property type="entry name" value="Trypsin-like serine proteases"/>
    <property type="match status" value="2"/>
</dbReference>
<dbReference type="InterPro" id="IPR043504">
    <property type="entry name" value="Peptidase_S1_PA_chymotrypsin"/>
</dbReference>
<dbReference type="InterPro" id="IPR009003">
    <property type="entry name" value="Peptidase_S1_PA"/>
</dbReference>
<dbReference type="AlphaFoldDB" id="A0A5C4MXN4"/>
<organism evidence="2 3">
    <name type="scientific">Rubellimicrobium rubrum</name>
    <dbReference type="NCBI Taxonomy" id="2585369"/>
    <lineage>
        <taxon>Bacteria</taxon>
        <taxon>Pseudomonadati</taxon>
        <taxon>Pseudomonadota</taxon>
        <taxon>Alphaproteobacteria</taxon>
        <taxon>Rhodobacterales</taxon>
        <taxon>Roseobacteraceae</taxon>
        <taxon>Rubellimicrobium</taxon>
    </lineage>
</organism>
<dbReference type="InterPro" id="IPR036365">
    <property type="entry name" value="PGBD-like_sf"/>
</dbReference>
<dbReference type="Gene3D" id="1.10.101.10">
    <property type="entry name" value="PGBD-like superfamily/PGBD"/>
    <property type="match status" value="1"/>
</dbReference>
<dbReference type="SUPFAM" id="SSF50494">
    <property type="entry name" value="Trypsin-like serine proteases"/>
    <property type="match status" value="1"/>
</dbReference>
<comment type="caution">
    <text evidence="2">The sequence shown here is derived from an EMBL/GenBank/DDBJ whole genome shotgun (WGS) entry which is preliminary data.</text>
</comment>
<accession>A0A5C4MXN4</accession>
<name>A0A5C4MXN4_9RHOB</name>
<dbReference type="PANTHER" id="PTHR43019:SF23">
    <property type="entry name" value="PROTEASE DO-LIKE 5, CHLOROPLASTIC"/>
    <property type="match status" value="1"/>
</dbReference>
<proteinExistence type="predicted"/>
<dbReference type="EMBL" id="VDFU01000008">
    <property type="protein sequence ID" value="TNC50207.1"/>
    <property type="molecule type" value="Genomic_DNA"/>
</dbReference>
<feature type="domain" description="Peptidoglycan binding-like" evidence="1">
    <location>
        <begin position="146"/>
        <end position="193"/>
    </location>
</feature>
<dbReference type="InterPro" id="IPR036366">
    <property type="entry name" value="PGBDSf"/>
</dbReference>
<evidence type="ECO:0000259" key="1">
    <source>
        <dbReference type="Pfam" id="PF01471"/>
    </source>
</evidence>
<dbReference type="SUPFAM" id="SSF47090">
    <property type="entry name" value="PGBD-like"/>
    <property type="match status" value="1"/>
</dbReference>
<protein>
    <submittedName>
        <fullName evidence="2">Peptidoglycan-binding protein</fullName>
    </submittedName>
</protein>
<dbReference type="Pfam" id="PF13365">
    <property type="entry name" value="Trypsin_2"/>
    <property type="match status" value="1"/>
</dbReference>
<dbReference type="PANTHER" id="PTHR43019">
    <property type="entry name" value="SERINE ENDOPROTEASE DEGS"/>
    <property type="match status" value="1"/>
</dbReference>
<dbReference type="Proteomes" id="UP000305887">
    <property type="component" value="Unassembled WGS sequence"/>
</dbReference>
<reference evidence="2 3" key="1">
    <citation type="submission" date="2019-06" db="EMBL/GenBank/DDBJ databases">
        <title>YIM 131921 draft genome.</title>
        <authorList>
            <person name="Jiang L."/>
        </authorList>
    </citation>
    <scope>NUCLEOTIDE SEQUENCE [LARGE SCALE GENOMIC DNA]</scope>
    <source>
        <strain evidence="2 3">YIM 131921</strain>
    </source>
</reference>
<evidence type="ECO:0000313" key="2">
    <source>
        <dbReference type="EMBL" id="TNC50207.1"/>
    </source>
</evidence>
<keyword evidence="3" id="KW-1185">Reference proteome</keyword>
<dbReference type="Pfam" id="PF01471">
    <property type="entry name" value="PG_binding_1"/>
    <property type="match status" value="1"/>
</dbReference>
<sequence>MAGSLAAQDGQVWIQVEMLPTLGRAQLSAEGYSEQIPDDVGGFYMGSGWYAVTLGPYTSEEARAVRDNLIAEGVIPSDSVISDGAQFQQQFWPVASAGATVGASSENVTAADPVATEPPEPETFIPDETPQEAQASEAALSLGEKQQLQAALKWAGVYEGGIDGAFGPGTRAAMAAWQSQNGQNATGVLTARQRSELLGGFNAILDGLGMETVRDETAGIEIELPMGLLQQPVYEPPFARFDPQQEGGPQVLLISQPGDQNRLYGLYEIMQTLEIVPPEGARERGESAFVIEGQDAGIHSTTYAWLVDGQIKGFTLVWPAGDEDRRSRLVETMRASFRRLPGVLDPAASDPGEDQAVDLVSGLQVRKPRATATGFYVDAQGTVVTTAEAVGQCQEITLDEATTARVAVIDERLNLAVLQPQAELAPRAVASFLPGAPRIGAEVAVAGFPYGGALAQPALTFGTLADIRGLNGEDQVRRLDIATQAGDAGGPVLNEDGSVVGMLLPRESGAQVLPDNVSYALDAETIQSILAQAGVAPTTSQPVGIKAPEQLIRDAAGLTVLVSCW</sequence>